<dbReference type="Pfam" id="PF21821">
    <property type="entry name" value="Dit_like"/>
    <property type="match status" value="1"/>
</dbReference>
<reference evidence="3" key="1">
    <citation type="journal article" date="2021" name="Proc. Natl. Acad. Sci. U.S.A.">
        <title>A Catalog of Tens of Thousands of Viruses from Human Metagenomes Reveals Hidden Associations with Chronic Diseases.</title>
        <authorList>
            <person name="Tisza M.J."/>
            <person name="Buck C.B."/>
        </authorList>
    </citation>
    <scope>NUCLEOTIDE SEQUENCE</scope>
    <source>
        <strain evidence="3">CtyWv1</strain>
    </source>
</reference>
<feature type="compositionally biased region" description="Low complexity" evidence="1">
    <location>
        <begin position="156"/>
        <end position="175"/>
    </location>
</feature>
<organism evidence="3">
    <name type="scientific">Myoviridae sp. ctyWv1</name>
    <dbReference type="NCBI Taxonomy" id="2826718"/>
    <lineage>
        <taxon>Viruses</taxon>
        <taxon>Duplodnaviria</taxon>
        <taxon>Heunggongvirae</taxon>
        <taxon>Uroviricota</taxon>
        <taxon>Caudoviricetes</taxon>
    </lineage>
</organism>
<feature type="domain" description="Dit-like phage tail protein N-terminal" evidence="2">
    <location>
        <begin position="15"/>
        <end position="141"/>
    </location>
</feature>
<evidence type="ECO:0000313" key="3">
    <source>
        <dbReference type="EMBL" id="DAE23588.1"/>
    </source>
</evidence>
<feature type="compositionally biased region" description="Low complexity" evidence="1">
    <location>
        <begin position="183"/>
        <end position="196"/>
    </location>
</feature>
<accession>A0A8S5QY49</accession>
<feature type="region of interest" description="Disordered" evidence="1">
    <location>
        <begin position="156"/>
        <end position="196"/>
    </location>
</feature>
<dbReference type="InterPro" id="IPR048494">
    <property type="entry name" value="Dit-like_N"/>
</dbReference>
<evidence type="ECO:0000259" key="2">
    <source>
        <dbReference type="Pfam" id="PF21821"/>
    </source>
</evidence>
<evidence type="ECO:0000256" key="1">
    <source>
        <dbReference type="SAM" id="MobiDB-lite"/>
    </source>
</evidence>
<sequence length="210" mass="22483">MARKLQPVSVWGIEFDALIDETKSMTSTIPEYPVEKGFPVSDTIINDPLSVSMTLYLTNTPVTWLYRHGTSNDRVNQICDMIQRKWFDKQLTKIVTSDVIYMNMGITSISIKKSTDTGYAREISISAKKVRVTKRKTVNIPHYVLKAGETMAKAGKASTSKTSASSTASSSSSSGSSGGSGSSGSSSKSKSNSKKSASILYGAASGLGLI</sequence>
<name>A0A8S5QY49_9CAUD</name>
<protein>
    <recommendedName>
        <fullName evidence="2">Dit-like phage tail protein N-terminal domain-containing protein</fullName>
    </recommendedName>
</protein>
<dbReference type="EMBL" id="BK015755">
    <property type="protein sequence ID" value="DAE23588.1"/>
    <property type="molecule type" value="Genomic_DNA"/>
</dbReference>
<proteinExistence type="predicted"/>